<dbReference type="AlphaFoldDB" id="A0A2H3JJM9"/>
<evidence type="ECO:0000256" key="1">
    <source>
        <dbReference type="SAM" id="MobiDB-lite"/>
    </source>
</evidence>
<dbReference type="Proteomes" id="UP000218811">
    <property type="component" value="Unassembled WGS sequence"/>
</dbReference>
<evidence type="ECO:0000313" key="3">
    <source>
        <dbReference type="Proteomes" id="UP000218811"/>
    </source>
</evidence>
<organism evidence="2 3">
    <name type="scientific">Wolfiporia cocos (strain MD-104)</name>
    <name type="common">Brown rot fungus</name>
    <dbReference type="NCBI Taxonomy" id="742152"/>
    <lineage>
        <taxon>Eukaryota</taxon>
        <taxon>Fungi</taxon>
        <taxon>Dikarya</taxon>
        <taxon>Basidiomycota</taxon>
        <taxon>Agaricomycotina</taxon>
        <taxon>Agaricomycetes</taxon>
        <taxon>Polyporales</taxon>
        <taxon>Phaeolaceae</taxon>
        <taxon>Wolfiporia</taxon>
    </lineage>
</organism>
<protein>
    <submittedName>
        <fullName evidence="2">Uncharacterized protein</fullName>
    </submittedName>
</protein>
<accession>A0A2H3JJM9</accession>
<sequence>MSQNDEESVGKNPTVTYIVPFPPGPCSVNWPLISFWQAGGKESLKKLPSTTLKLGAEKQTHKRRRTGDNDDNDAAVSDVGSSEDDGGGLAVRWACLKKKKTVDDLDVSGADAKKNNSALPLFYNDDDFSATASTSAITLRRHALSHLDRVWQLRDVIGAAIDIVTAICRILQQRSRLLPHRTLHLAAHRPIYMPRLTAPDWLAAKCKAVPMITTAKLSAGKT</sequence>
<name>A0A2H3JJM9_WOLCO</name>
<dbReference type="EMBL" id="KB467942">
    <property type="protein sequence ID" value="PCH37948.1"/>
    <property type="molecule type" value="Genomic_DNA"/>
</dbReference>
<proteinExistence type="predicted"/>
<keyword evidence="3" id="KW-1185">Reference proteome</keyword>
<feature type="region of interest" description="Disordered" evidence="1">
    <location>
        <begin position="55"/>
        <end position="86"/>
    </location>
</feature>
<reference evidence="2 3" key="1">
    <citation type="journal article" date="2012" name="Science">
        <title>The Paleozoic origin of enzymatic lignin decomposition reconstructed from 31 fungal genomes.</title>
        <authorList>
            <person name="Floudas D."/>
            <person name="Binder M."/>
            <person name="Riley R."/>
            <person name="Barry K."/>
            <person name="Blanchette R.A."/>
            <person name="Henrissat B."/>
            <person name="Martinez A.T."/>
            <person name="Otillar R."/>
            <person name="Spatafora J.W."/>
            <person name="Yadav J.S."/>
            <person name="Aerts A."/>
            <person name="Benoit I."/>
            <person name="Boyd A."/>
            <person name="Carlson A."/>
            <person name="Copeland A."/>
            <person name="Coutinho P.M."/>
            <person name="de Vries R.P."/>
            <person name="Ferreira P."/>
            <person name="Findley K."/>
            <person name="Foster B."/>
            <person name="Gaskell J."/>
            <person name="Glotzer D."/>
            <person name="Gorecki P."/>
            <person name="Heitman J."/>
            <person name="Hesse C."/>
            <person name="Hori C."/>
            <person name="Igarashi K."/>
            <person name="Jurgens J.A."/>
            <person name="Kallen N."/>
            <person name="Kersten P."/>
            <person name="Kohler A."/>
            <person name="Kuees U."/>
            <person name="Kumar T.K.A."/>
            <person name="Kuo A."/>
            <person name="LaButti K."/>
            <person name="Larrondo L.F."/>
            <person name="Lindquist E."/>
            <person name="Ling A."/>
            <person name="Lombard V."/>
            <person name="Lucas S."/>
            <person name="Lundell T."/>
            <person name="Martin R."/>
            <person name="McLaughlin D.J."/>
            <person name="Morgenstern I."/>
            <person name="Morin E."/>
            <person name="Murat C."/>
            <person name="Nagy L.G."/>
            <person name="Nolan M."/>
            <person name="Ohm R.A."/>
            <person name="Patyshakuliyeva A."/>
            <person name="Rokas A."/>
            <person name="Ruiz-Duenas F.J."/>
            <person name="Sabat G."/>
            <person name="Salamov A."/>
            <person name="Samejima M."/>
            <person name="Schmutz J."/>
            <person name="Slot J.C."/>
            <person name="St John F."/>
            <person name="Stenlid J."/>
            <person name="Sun H."/>
            <person name="Sun S."/>
            <person name="Syed K."/>
            <person name="Tsang A."/>
            <person name="Wiebenga A."/>
            <person name="Young D."/>
            <person name="Pisabarro A."/>
            <person name="Eastwood D.C."/>
            <person name="Martin F."/>
            <person name="Cullen D."/>
            <person name="Grigoriev I.V."/>
            <person name="Hibbett D.S."/>
        </authorList>
    </citation>
    <scope>NUCLEOTIDE SEQUENCE [LARGE SCALE GENOMIC DNA]</scope>
    <source>
        <strain evidence="2 3">MD-104</strain>
    </source>
</reference>
<gene>
    <name evidence="2" type="ORF">WOLCODRAFT_15559</name>
</gene>
<evidence type="ECO:0000313" key="2">
    <source>
        <dbReference type="EMBL" id="PCH37948.1"/>
    </source>
</evidence>